<comment type="caution">
    <text evidence="10">The sequence shown here is derived from an EMBL/GenBank/DDBJ whole genome shotgun (WGS) entry which is preliminary data.</text>
</comment>
<feature type="transmembrane region" description="Helical" evidence="8">
    <location>
        <begin position="267"/>
        <end position="289"/>
    </location>
</feature>
<evidence type="ECO:0000259" key="9">
    <source>
        <dbReference type="PROSITE" id="PS50893"/>
    </source>
</evidence>
<feature type="compositionally biased region" description="Acidic residues" evidence="7">
    <location>
        <begin position="637"/>
        <end position="646"/>
    </location>
</feature>
<feature type="region of interest" description="Disordered" evidence="7">
    <location>
        <begin position="634"/>
        <end position="664"/>
    </location>
</feature>
<dbReference type="Pfam" id="PF00005">
    <property type="entry name" value="ABC_tran"/>
    <property type="match status" value="1"/>
</dbReference>
<accession>A0ABU7P9G9</accession>
<dbReference type="InterPro" id="IPR027417">
    <property type="entry name" value="P-loop_NTPase"/>
</dbReference>
<dbReference type="PROSITE" id="PS50893">
    <property type="entry name" value="ABC_TRANSPORTER_2"/>
    <property type="match status" value="1"/>
</dbReference>
<protein>
    <submittedName>
        <fullName evidence="10">ABC transporter ATP-binding protein</fullName>
    </submittedName>
</protein>
<evidence type="ECO:0000256" key="7">
    <source>
        <dbReference type="SAM" id="MobiDB-lite"/>
    </source>
</evidence>
<keyword evidence="11" id="KW-1185">Reference proteome</keyword>
<evidence type="ECO:0000256" key="4">
    <source>
        <dbReference type="ARBA" id="ARBA00022840"/>
    </source>
</evidence>
<dbReference type="InterPro" id="IPR003593">
    <property type="entry name" value="AAA+_ATPase"/>
</dbReference>
<dbReference type="Proteomes" id="UP001344658">
    <property type="component" value="Unassembled WGS sequence"/>
</dbReference>
<dbReference type="PROSITE" id="PS00211">
    <property type="entry name" value="ABC_TRANSPORTER_1"/>
    <property type="match status" value="1"/>
</dbReference>
<evidence type="ECO:0000313" key="11">
    <source>
        <dbReference type="Proteomes" id="UP001344658"/>
    </source>
</evidence>
<keyword evidence="6 8" id="KW-0472">Membrane</keyword>
<dbReference type="InterPro" id="IPR039421">
    <property type="entry name" value="Type_1_exporter"/>
</dbReference>
<feature type="transmembrane region" description="Helical" evidence="8">
    <location>
        <begin position="169"/>
        <end position="195"/>
    </location>
</feature>
<dbReference type="InterPro" id="IPR003439">
    <property type="entry name" value="ABC_transporter-like_ATP-bd"/>
</dbReference>
<comment type="subcellular location">
    <subcellularLocation>
        <location evidence="1">Cell membrane</location>
        <topology evidence="1">Multi-pass membrane protein</topology>
    </subcellularLocation>
</comment>
<gene>
    <name evidence="10" type="ORF">V2S66_10830</name>
</gene>
<evidence type="ECO:0000313" key="10">
    <source>
        <dbReference type="EMBL" id="MEE4542455.1"/>
    </source>
</evidence>
<proteinExistence type="predicted"/>
<dbReference type="InterPro" id="IPR036640">
    <property type="entry name" value="ABC1_TM_sf"/>
</dbReference>
<dbReference type="InterPro" id="IPR017871">
    <property type="entry name" value="ABC_transporter-like_CS"/>
</dbReference>
<dbReference type="SUPFAM" id="SSF52540">
    <property type="entry name" value="P-loop containing nucleoside triphosphate hydrolases"/>
    <property type="match status" value="1"/>
</dbReference>
<dbReference type="Gene3D" id="3.40.50.300">
    <property type="entry name" value="P-loop containing nucleotide triphosphate hydrolases"/>
    <property type="match status" value="1"/>
</dbReference>
<evidence type="ECO:0000256" key="6">
    <source>
        <dbReference type="ARBA" id="ARBA00023136"/>
    </source>
</evidence>
<feature type="transmembrane region" description="Helical" evidence="8">
    <location>
        <begin position="32"/>
        <end position="57"/>
    </location>
</feature>
<dbReference type="GO" id="GO:0005524">
    <property type="term" value="F:ATP binding"/>
    <property type="evidence" value="ECO:0007669"/>
    <property type="project" value="UniProtKB-KW"/>
</dbReference>
<keyword evidence="5 8" id="KW-1133">Transmembrane helix</keyword>
<evidence type="ECO:0000256" key="5">
    <source>
        <dbReference type="ARBA" id="ARBA00022989"/>
    </source>
</evidence>
<dbReference type="EMBL" id="JAZEWV010000006">
    <property type="protein sequence ID" value="MEE4542455.1"/>
    <property type="molecule type" value="Genomic_DNA"/>
</dbReference>
<sequence>MTSRKERGVPAELALARVDITVLTRRAGAPLIILDVLVNVLLGALPVVFVVAAAVVLGRVPAAVDGGLGSHAWDSLLDAFFVAAGAFIGQQIVAPVRESVGDLVARQVDGKVIDDVMAAATSTTGVGPLEDPRVVEDLRTAARELETWVQSPGQACAGQLALIGRYTQLAGYAGVVGAVFSWLAAAGLVVAVMLFRYGLRGGLRKYADVRFELDGAELKNDYLRALAIDADAAKEIRVFGLIDWFRELWRQSYLEWLKPLWAARRRIYLWPFVWFTAWGMAVTASVMALAGHTAADPGSDLSLTDFVMVITAALSALSLGEFYRESDLPTAVGMHAYDAVRRFFSGLAAGEPAARVPAARESAADSTAPGTPAADAATVPEPSGTIRFDKVSFHYPGQQRMILDELDLTLPIGRCTALVGVNGAGKTTLVKLLARLHEPTSGAILLDGVDIRSYPVDAWRAKLGVIFQDFARYEVSAADNVAFGSVAHIGDRAGVRAVVEAVGLADALDALPRGMDTPLARHLEGGADLSGGQWQRIALARALFALRNGSPVLVLDEPTASLDVRAEAGFFKEFTDLAHGATTLLISHRFSTVRQADLIVVLEDGRVTEHGSHEELLAADGRYAHLFRLQADRFTDSEDAGSEDDPGGGKDAAAPSEETVGRAL</sequence>
<feature type="region of interest" description="Disordered" evidence="7">
    <location>
        <begin position="358"/>
        <end position="382"/>
    </location>
</feature>
<feature type="domain" description="ABC transporter" evidence="9">
    <location>
        <begin position="386"/>
        <end position="629"/>
    </location>
</feature>
<dbReference type="SMART" id="SM00382">
    <property type="entry name" value="AAA"/>
    <property type="match status" value="1"/>
</dbReference>
<evidence type="ECO:0000256" key="8">
    <source>
        <dbReference type="SAM" id="Phobius"/>
    </source>
</evidence>
<reference evidence="10 11" key="1">
    <citation type="submission" date="2023-12" db="EMBL/GenBank/DDBJ databases">
        <title>Streptomyces sp. V4-01.</title>
        <authorList>
            <person name="Somphong A."/>
            <person name="Phongsopitanun W."/>
        </authorList>
    </citation>
    <scope>NUCLEOTIDE SEQUENCE [LARGE SCALE GENOMIC DNA]</scope>
    <source>
        <strain evidence="10 11">V4-01</strain>
    </source>
</reference>
<dbReference type="Gene3D" id="1.20.1560.10">
    <property type="entry name" value="ABC transporter type 1, transmembrane domain"/>
    <property type="match status" value="1"/>
</dbReference>
<name>A0ABU7P9G9_9ACTN</name>
<dbReference type="PANTHER" id="PTHR24221:SF654">
    <property type="entry name" value="ATP-BINDING CASSETTE SUB-FAMILY B MEMBER 6"/>
    <property type="match status" value="1"/>
</dbReference>
<keyword evidence="3" id="KW-0547">Nucleotide-binding</keyword>
<keyword evidence="4 10" id="KW-0067">ATP-binding</keyword>
<evidence type="ECO:0000256" key="2">
    <source>
        <dbReference type="ARBA" id="ARBA00022692"/>
    </source>
</evidence>
<evidence type="ECO:0000256" key="3">
    <source>
        <dbReference type="ARBA" id="ARBA00022741"/>
    </source>
</evidence>
<evidence type="ECO:0000256" key="1">
    <source>
        <dbReference type="ARBA" id="ARBA00004651"/>
    </source>
</evidence>
<dbReference type="PANTHER" id="PTHR24221">
    <property type="entry name" value="ATP-BINDING CASSETTE SUB-FAMILY B"/>
    <property type="match status" value="1"/>
</dbReference>
<dbReference type="RefSeq" id="WP_330794384.1">
    <property type="nucleotide sequence ID" value="NZ_JAZEWV010000006.1"/>
</dbReference>
<keyword evidence="2 8" id="KW-0812">Transmembrane</keyword>
<feature type="compositionally biased region" description="Low complexity" evidence="7">
    <location>
        <begin position="358"/>
        <end position="377"/>
    </location>
</feature>
<organism evidence="10 11">
    <name type="scientific">Actinacidiphila polyblastidii</name>
    <dbReference type="NCBI Taxonomy" id="3110430"/>
    <lineage>
        <taxon>Bacteria</taxon>
        <taxon>Bacillati</taxon>
        <taxon>Actinomycetota</taxon>
        <taxon>Actinomycetes</taxon>
        <taxon>Kitasatosporales</taxon>
        <taxon>Streptomycetaceae</taxon>
        <taxon>Actinacidiphila</taxon>
    </lineage>
</organism>